<name>A0A1X7JPS4_9BACT</name>
<evidence type="ECO:0000313" key="1">
    <source>
        <dbReference type="EMBL" id="SMG29909.1"/>
    </source>
</evidence>
<keyword evidence="2" id="KW-1185">Reference proteome</keyword>
<reference evidence="2" key="1">
    <citation type="submission" date="2017-04" db="EMBL/GenBank/DDBJ databases">
        <authorList>
            <person name="Varghese N."/>
            <person name="Submissions S."/>
        </authorList>
    </citation>
    <scope>NUCLEOTIDE SEQUENCE [LARGE SCALE GENOMIC DNA]</scope>
    <source>
        <strain evidence="2">DSM 4125</strain>
    </source>
</reference>
<dbReference type="AlphaFoldDB" id="A0A1X7JPS4"/>
<sequence length="44" mass="5263">MSICNFQTFNKNHFPKLELNSIDTHEVQLIECKNFVIDLILKRK</sequence>
<dbReference type="Proteomes" id="UP000193804">
    <property type="component" value="Unassembled WGS sequence"/>
</dbReference>
<organism evidence="1 2">
    <name type="scientific">Marivirga sericea</name>
    <dbReference type="NCBI Taxonomy" id="1028"/>
    <lineage>
        <taxon>Bacteria</taxon>
        <taxon>Pseudomonadati</taxon>
        <taxon>Bacteroidota</taxon>
        <taxon>Cytophagia</taxon>
        <taxon>Cytophagales</taxon>
        <taxon>Marivirgaceae</taxon>
        <taxon>Marivirga</taxon>
    </lineage>
</organism>
<proteinExistence type="predicted"/>
<protein>
    <submittedName>
        <fullName evidence="1">Uncharacterized protein</fullName>
    </submittedName>
</protein>
<dbReference type="STRING" id="1028.SAMN05661096_01921"/>
<evidence type="ECO:0000313" key="2">
    <source>
        <dbReference type="Proteomes" id="UP000193804"/>
    </source>
</evidence>
<accession>A0A1X7JPS4</accession>
<dbReference type="EMBL" id="FXAW01000003">
    <property type="protein sequence ID" value="SMG29909.1"/>
    <property type="molecule type" value="Genomic_DNA"/>
</dbReference>
<gene>
    <name evidence="1" type="ORF">SAMN05661096_01921</name>
</gene>